<gene>
    <name evidence="1" type="ORF">ERS008667_04450</name>
</gene>
<protein>
    <submittedName>
        <fullName evidence="1">Uncharacterized protein</fullName>
    </submittedName>
</protein>
<accession>A0A0T9RTQ4</accession>
<name>A0A0T9RTQ4_9GAMM</name>
<evidence type="ECO:0000313" key="1">
    <source>
        <dbReference type="EMBL" id="CNI84416.1"/>
    </source>
</evidence>
<evidence type="ECO:0000313" key="2">
    <source>
        <dbReference type="Proteomes" id="UP000038204"/>
    </source>
</evidence>
<dbReference type="EMBL" id="CQBK01000108">
    <property type="protein sequence ID" value="CNI84416.1"/>
    <property type="molecule type" value="Genomic_DNA"/>
</dbReference>
<reference evidence="1 2" key="1">
    <citation type="submission" date="2015-03" db="EMBL/GenBank/DDBJ databases">
        <authorList>
            <person name="Murphy D."/>
        </authorList>
    </citation>
    <scope>NUCLEOTIDE SEQUENCE [LARGE SCALE GENOMIC DNA]</scope>
    <source>
        <strain evidence="1 2">Y233</strain>
    </source>
</reference>
<dbReference type="Proteomes" id="UP000038204">
    <property type="component" value="Unassembled WGS sequence"/>
</dbReference>
<sequence length="103" mass="11387">MLRVPPFRIVSHRAEPVTAGIITVAMQRPQRILIAHNLPQHIVVITLTALPAVLPLRQVAVRVIEVVGFTPGHALTPRLVTRQLPGGAVTEMVRQARRQPLFD</sequence>
<dbReference type="AlphaFoldDB" id="A0A0T9RTQ4"/>
<proteinExistence type="predicted"/>
<organism evidence="1 2">
    <name type="scientific">Yersinia similis</name>
    <dbReference type="NCBI Taxonomy" id="367190"/>
    <lineage>
        <taxon>Bacteria</taxon>
        <taxon>Pseudomonadati</taxon>
        <taxon>Pseudomonadota</taxon>
        <taxon>Gammaproteobacteria</taxon>
        <taxon>Enterobacterales</taxon>
        <taxon>Yersiniaceae</taxon>
        <taxon>Yersinia</taxon>
    </lineage>
</organism>